<name>A0A4U0EVB1_9FLAO</name>
<evidence type="ECO:0000256" key="3">
    <source>
        <dbReference type="ARBA" id="ARBA00005072"/>
    </source>
</evidence>
<comment type="pathway">
    <text evidence="3">Amino-acid biosynthesis; L-leucine biosynthesis; L-leucine from 3-methyl-2-oxobutanoate: step 4/4.</text>
</comment>
<keyword evidence="9" id="KW-0808">Transferase</keyword>
<evidence type="ECO:0000256" key="6">
    <source>
        <dbReference type="ARBA" id="ARBA00048212"/>
    </source>
</evidence>
<dbReference type="CDD" id="cd00449">
    <property type="entry name" value="PLPDE_IV"/>
    <property type="match status" value="1"/>
</dbReference>
<dbReference type="Gene3D" id="3.30.470.10">
    <property type="match status" value="1"/>
</dbReference>
<reference evidence="9 10" key="1">
    <citation type="submission" date="2019-04" db="EMBL/GenBank/DDBJ databases">
        <title>Lacinutrix sp. nov., isolated from marine water.</title>
        <authorList>
            <person name="Kim W."/>
        </authorList>
    </citation>
    <scope>NUCLEOTIDE SEQUENCE [LARGE SCALE GENOMIC DNA]</scope>
    <source>
        <strain evidence="9 10">CAU 1491</strain>
    </source>
</reference>
<dbReference type="InterPro" id="IPR050571">
    <property type="entry name" value="Class-IV_PLP-Dep_Aminotrnsfr"/>
</dbReference>
<proteinExistence type="inferred from homology"/>
<dbReference type="GO" id="GO:0046394">
    <property type="term" value="P:carboxylic acid biosynthetic process"/>
    <property type="evidence" value="ECO:0007669"/>
    <property type="project" value="UniProtKB-ARBA"/>
</dbReference>
<sequence length="281" mass="32280">MVNSNGKILQDINASLTLNNRGFNYGDAVFETIKVSHSKILFWEDHYFRLMASMRIIRMEIPMTFTLEFLKEEILKLVKNNNQTEKSVRIKLVVFRDSEGLYTPKTNDVSFLITSRELNNDFYETNDTTYIVDLYKDHYISPSLLSTLKSNNRLINIVGGIYAKENNLNNCLLLNTNKNVVEALNSNVFLVKDNTIKTPPLSDGCVKGIMRKQIIEIIKLMPEYTIEESSISPFELQKADELFLTNVITGIQPISNYRKKKFSATFSKNILAKLNVKVRLS</sequence>
<comment type="caution">
    <text evidence="9">The sequence shown here is derived from an EMBL/GenBank/DDBJ whole genome shotgun (WGS) entry which is preliminary data.</text>
</comment>
<evidence type="ECO:0000313" key="10">
    <source>
        <dbReference type="Proteomes" id="UP000307657"/>
    </source>
</evidence>
<dbReference type="EC" id="2.6.1.42" evidence="5"/>
<comment type="catalytic activity">
    <reaction evidence="7">
        <text>L-isoleucine + 2-oxoglutarate = (S)-3-methyl-2-oxopentanoate + L-glutamate</text>
        <dbReference type="Rhea" id="RHEA:24801"/>
        <dbReference type="ChEBI" id="CHEBI:16810"/>
        <dbReference type="ChEBI" id="CHEBI:29985"/>
        <dbReference type="ChEBI" id="CHEBI:35146"/>
        <dbReference type="ChEBI" id="CHEBI:58045"/>
        <dbReference type="EC" id="2.6.1.42"/>
    </reaction>
</comment>
<comment type="catalytic activity">
    <reaction evidence="8">
        <text>L-leucine + 2-oxoglutarate = 4-methyl-2-oxopentanoate + L-glutamate</text>
        <dbReference type="Rhea" id="RHEA:18321"/>
        <dbReference type="ChEBI" id="CHEBI:16810"/>
        <dbReference type="ChEBI" id="CHEBI:17865"/>
        <dbReference type="ChEBI" id="CHEBI:29985"/>
        <dbReference type="ChEBI" id="CHEBI:57427"/>
        <dbReference type="EC" id="2.6.1.42"/>
    </reaction>
</comment>
<evidence type="ECO:0000256" key="1">
    <source>
        <dbReference type="ARBA" id="ARBA00004824"/>
    </source>
</evidence>
<dbReference type="SUPFAM" id="SSF56752">
    <property type="entry name" value="D-aminoacid aminotransferase-like PLP-dependent enzymes"/>
    <property type="match status" value="1"/>
</dbReference>
<dbReference type="InterPro" id="IPR036038">
    <property type="entry name" value="Aminotransferase-like"/>
</dbReference>
<evidence type="ECO:0000313" key="9">
    <source>
        <dbReference type="EMBL" id="TJY35857.1"/>
    </source>
</evidence>
<dbReference type="AlphaFoldDB" id="A0A4U0EVB1"/>
<dbReference type="InterPro" id="IPR043132">
    <property type="entry name" value="BCAT-like_C"/>
</dbReference>
<comment type="pathway">
    <text evidence="1">Amino-acid biosynthesis; L-isoleucine biosynthesis; L-isoleucine from 2-oxobutanoate: step 4/4.</text>
</comment>
<dbReference type="OrthoDB" id="9805628at2"/>
<evidence type="ECO:0000256" key="4">
    <source>
        <dbReference type="ARBA" id="ARBA00009320"/>
    </source>
</evidence>
<evidence type="ECO:0000256" key="2">
    <source>
        <dbReference type="ARBA" id="ARBA00004931"/>
    </source>
</evidence>
<accession>A0A4U0EVB1</accession>
<dbReference type="InterPro" id="IPR043131">
    <property type="entry name" value="BCAT-like_N"/>
</dbReference>
<evidence type="ECO:0000256" key="7">
    <source>
        <dbReference type="ARBA" id="ARBA00048798"/>
    </source>
</evidence>
<comment type="similarity">
    <text evidence="4">Belongs to the class-IV pyridoxal-phosphate-dependent aminotransferase family.</text>
</comment>
<dbReference type="Pfam" id="PF01063">
    <property type="entry name" value="Aminotran_4"/>
    <property type="match status" value="1"/>
</dbReference>
<comment type="pathway">
    <text evidence="2">Amino-acid biosynthesis; L-valine biosynthesis; L-valine from pyruvate: step 4/4.</text>
</comment>
<protein>
    <recommendedName>
        <fullName evidence="5">branched-chain-amino-acid transaminase</fullName>
        <ecNumber evidence="5">2.6.1.42</ecNumber>
    </recommendedName>
</protein>
<keyword evidence="9" id="KW-0032">Aminotransferase</keyword>
<evidence type="ECO:0000256" key="8">
    <source>
        <dbReference type="ARBA" id="ARBA00049229"/>
    </source>
</evidence>
<dbReference type="Proteomes" id="UP000307657">
    <property type="component" value="Unassembled WGS sequence"/>
</dbReference>
<evidence type="ECO:0000256" key="5">
    <source>
        <dbReference type="ARBA" id="ARBA00013053"/>
    </source>
</evidence>
<dbReference type="PANTHER" id="PTHR42743:SF11">
    <property type="entry name" value="AMINODEOXYCHORISMATE LYASE"/>
    <property type="match status" value="1"/>
</dbReference>
<dbReference type="PANTHER" id="PTHR42743">
    <property type="entry name" value="AMINO-ACID AMINOTRANSFERASE"/>
    <property type="match status" value="1"/>
</dbReference>
<dbReference type="RefSeq" id="WP_136842974.1">
    <property type="nucleotide sequence ID" value="NZ_SUPL01000004.1"/>
</dbReference>
<dbReference type="Gene3D" id="3.20.10.10">
    <property type="entry name" value="D-amino Acid Aminotransferase, subunit A, domain 2"/>
    <property type="match status" value="1"/>
</dbReference>
<dbReference type="InterPro" id="IPR001544">
    <property type="entry name" value="Aminotrans_IV"/>
</dbReference>
<dbReference type="GO" id="GO:0004084">
    <property type="term" value="F:branched-chain-amino-acid transaminase activity"/>
    <property type="evidence" value="ECO:0007669"/>
    <property type="project" value="UniProtKB-EC"/>
</dbReference>
<keyword evidence="10" id="KW-1185">Reference proteome</keyword>
<comment type="catalytic activity">
    <reaction evidence="6">
        <text>L-valine + 2-oxoglutarate = 3-methyl-2-oxobutanoate + L-glutamate</text>
        <dbReference type="Rhea" id="RHEA:24813"/>
        <dbReference type="ChEBI" id="CHEBI:11851"/>
        <dbReference type="ChEBI" id="CHEBI:16810"/>
        <dbReference type="ChEBI" id="CHEBI:29985"/>
        <dbReference type="ChEBI" id="CHEBI:57762"/>
        <dbReference type="EC" id="2.6.1.42"/>
    </reaction>
</comment>
<gene>
    <name evidence="9" type="ORF">E5167_08275</name>
</gene>
<dbReference type="EMBL" id="SUPL01000004">
    <property type="protein sequence ID" value="TJY35857.1"/>
    <property type="molecule type" value="Genomic_DNA"/>
</dbReference>
<organism evidence="9 10">
    <name type="scientific">Pontimicrobium aquaticum</name>
    <dbReference type="NCBI Taxonomy" id="2565367"/>
    <lineage>
        <taxon>Bacteria</taxon>
        <taxon>Pseudomonadati</taxon>
        <taxon>Bacteroidota</taxon>
        <taxon>Flavobacteriia</taxon>
        <taxon>Flavobacteriales</taxon>
        <taxon>Flavobacteriaceae</taxon>
        <taxon>Pontimicrobium</taxon>
    </lineage>
</organism>